<protein>
    <submittedName>
        <fullName evidence="3">Uncharacterized protein</fullName>
    </submittedName>
</protein>
<dbReference type="RefSeq" id="WP_179835704.1">
    <property type="nucleotide sequence ID" value="NZ_BMRD01000031.1"/>
</dbReference>
<feature type="transmembrane region" description="Helical" evidence="2">
    <location>
        <begin position="84"/>
        <end position="103"/>
    </location>
</feature>
<feature type="compositionally biased region" description="Pro residues" evidence="1">
    <location>
        <begin position="26"/>
        <end position="37"/>
    </location>
</feature>
<evidence type="ECO:0000256" key="1">
    <source>
        <dbReference type="SAM" id="MobiDB-lite"/>
    </source>
</evidence>
<feature type="transmembrane region" description="Helical" evidence="2">
    <location>
        <begin position="59"/>
        <end position="78"/>
    </location>
</feature>
<keyword evidence="2" id="KW-0472">Membrane</keyword>
<evidence type="ECO:0000313" key="4">
    <source>
        <dbReference type="Proteomes" id="UP000591272"/>
    </source>
</evidence>
<keyword evidence="2" id="KW-1133">Transmembrane helix</keyword>
<accession>A0A7Y9KEY2</accession>
<name>A0A7Y9KEY2_9ACTN</name>
<evidence type="ECO:0000313" key="3">
    <source>
        <dbReference type="EMBL" id="NYE14916.1"/>
    </source>
</evidence>
<keyword evidence="4" id="KW-1185">Reference proteome</keyword>
<feature type="region of interest" description="Disordered" evidence="1">
    <location>
        <begin position="1"/>
        <end position="43"/>
    </location>
</feature>
<keyword evidence="2" id="KW-0812">Transmembrane</keyword>
<dbReference type="Proteomes" id="UP000591272">
    <property type="component" value="Unassembled WGS sequence"/>
</dbReference>
<dbReference type="AlphaFoldDB" id="A0A7Y9KEY2"/>
<organism evidence="3 4">
    <name type="scientific">Actinomadura citrea</name>
    <dbReference type="NCBI Taxonomy" id="46158"/>
    <lineage>
        <taxon>Bacteria</taxon>
        <taxon>Bacillati</taxon>
        <taxon>Actinomycetota</taxon>
        <taxon>Actinomycetes</taxon>
        <taxon>Streptosporangiales</taxon>
        <taxon>Thermomonosporaceae</taxon>
        <taxon>Actinomadura</taxon>
    </lineage>
</organism>
<reference evidence="3 4" key="1">
    <citation type="submission" date="2020-07" db="EMBL/GenBank/DDBJ databases">
        <title>Sequencing the genomes of 1000 actinobacteria strains.</title>
        <authorList>
            <person name="Klenk H.-P."/>
        </authorList>
    </citation>
    <scope>NUCLEOTIDE SEQUENCE [LARGE SCALE GENOMIC DNA]</scope>
    <source>
        <strain evidence="3 4">DSM 43461</strain>
    </source>
</reference>
<gene>
    <name evidence="3" type="ORF">BJ999_005212</name>
</gene>
<sequence>MSDQNAPYRRADGQPGNPSDRRPASEVPPRPGPPRPQPSAYRQRGAVAHPKTTYMGFYFWWWLGVTALFLLGSFGVFAGGAVGAGFIGLLCTGLSALYVRYLFRGGRFRMIFIIF</sequence>
<evidence type="ECO:0000256" key="2">
    <source>
        <dbReference type="SAM" id="Phobius"/>
    </source>
</evidence>
<comment type="caution">
    <text evidence="3">The sequence shown here is derived from an EMBL/GenBank/DDBJ whole genome shotgun (WGS) entry which is preliminary data.</text>
</comment>
<proteinExistence type="predicted"/>
<dbReference type="EMBL" id="JACCBT010000001">
    <property type="protein sequence ID" value="NYE14916.1"/>
    <property type="molecule type" value="Genomic_DNA"/>
</dbReference>